<dbReference type="SUPFAM" id="SSF56214">
    <property type="entry name" value="4'-phosphopantetheinyl transferase"/>
    <property type="match status" value="2"/>
</dbReference>
<dbReference type="Gene3D" id="3.90.470.20">
    <property type="entry name" value="4'-phosphopantetheinyl transferase domain"/>
    <property type="match status" value="1"/>
</dbReference>
<feature type="domain" description="4'-phosphopantetheinyl transferase" evidence="3">
    <location>
        <begin position="97"/>
        <end position="161"/>
    </location>
</feature>
<comment type="similarity">
    <text evidence="1">Belongs to the P-Pant transferase superfamily. Gsp/Sfp/HetI/AcpT family.</text>
</comment>
<organism evidence="4 5">
    <name type="scientific">Pseudaeromonas sharmana</name>
    <dbReference type="NCBI Taxonomy" id="328412"/>
    <lineage>
        <taxon>Bacteria</taxon>
        <taxon>Pseudomonadati</taxon>
        <taxon>Pseudomonadota</taxon>
        <taxon>Gammaproteobacteria</taxon>
        <taxon>Aeromonadales</taxon>
        <taxon>Aeromonadaceae</taxon>
        <taxon>Pseudaeromonas</taxon>
    </lineage>
</organism>
<dbReference type="Proteomes" id="UP001595692">
    <property type="component" value="Unassembled WGS sequence"/>
</dbReference>
<dbReference type="InterPro" id="IPR037143">
    <property type="entry name" value="4-PPantetheinyl_Trfase_dom_sf"/>
</dbReference>
<evidence type="ECO:0000313" key="4">
    <source>
        <dbReference type="EMBL" id="MFC3913610.1"/>
    </source>
</evidence>
<dbReference type="InterPro" id="IPR050559">
    <property type="entry name" value="P-Pant_transferase_sf"/>
</dbReference>
<sequence>MVELIGIVQSEWASLPYGLLPETLVAQAASYSPSRRATFLAGRALLAAVLAQQHHLSTLPPLVVGPHGRPAFADPELPDFNLSHSGDWLWLALGRGPLGLDVEQQRPRRNLDKLMAHVLSAEELCWVEAEADPLTAFYRLWTLREAVLKACGRGLAGLGQLTLSPALRQLHSQALAPGVIQVAEWQGCSLALYQAGSGEAIRVRQWRGEAGFEACPLLWQAPWQLLA</sequence>
<evidence type="ECO:0000256" key="2">
    <source>
        <dbReference type="ARBA" id="ARBA00022679"/>
    </source>
</evidence>
<dbReference type="InterPro" id="IPR008278">
    <property type="entry name" value="4-PPantetheinyl_Trfase_dom"/>
</dbReference>
<dbReference type="EMBL" id="JBHSAF010000007">
    <property type="protein sequence ID" value="MFC3913610.1"/>
    <property type="molecule type" value="Genomic_DNA"/>
</dbReference>
<name>A0ABV8CNL9_9GAMM</name>
<gene>
    <name evidence="4" type="ORF">ACFOSS_09035</name>
</gene>
<reference evidence="5" key="1">
    <citation type="journal article" date="2019" name="Int. J. Syst. Evol. Microbiol.">
        <title>The Global Catalogue of Microorganisms (GCM) 10K type strain sequencing project: providing services to taxonomists for standard genome sequencing and annotation.</title>
        <authorList>
            <consortium name="The Broad Institute Genomics Platform"/>
            <consortium name="The Broad Institute Genome Sequencing Center for Infectious Disease"/>
            <person name="Wu L."/>
            <person name="Ma J."/>
        </authorList>
    </citation>
    <scope>NUCLEOTIDE SEQUENCE [LARGE SCALE GENOMIC DNA]</scope>
    <source>
        <strain evidence="5">CCUG 54939</strain>
    </source>
</reference>
<evidence type="ECO:0000259" key="3">
    <source>
        <dbReference type="Pfam" id="PF01648"/>
    </source>
</evidence>
<dbReference type="RefSeq" id="WP_377151993.1">
    <property type="nucleotide sequence ID" value="NZ_JBHSAF010000007.1"/>
</dbReference>
<dbReference type="PANTHER" id="PTHR12215">
    <property type="entry name" value="PHOSPHOPANTETHEINE TRANSFERASE"/>
    <property type="match status" value="1"/>
</dbReference>
<evidence type="ECO:0000256" key="1">
    <source>
        <dbReference type="ARBA" id="ARBA00010990"/>
    </source>
</evidence>
<evidence type="ECO:0000313" key="5">
    <source>
        <dbReference type="Proteomes" id="UP001595692"/>
    </source>
</evidence>
<dbReference type="GO" id="GO:0016740">
    <property type="term" value="F:transferase activity"/>
    <property type="evidence" value="ECO:0007669"/>
    <property type="project" value="UniProtKB-KW"/>
</dbReference>
<protein>
    <submittedName>
        <fullName evidence="4">4'-phosphopantetheinyl transferase family protein</fullName>
    </submittedName>
</protein>
<comment type="caution">
    <text evidence="4">The sequence shown here is derived from an EMBL/GenBank/DDBJ whole genome shotgun (WGS) entry which is preliminary data.</text>
</comment>
<accession>A0ABV8CNL9</accession>
<keyword evidence="2 4" id="KW-0808">Transferase</keyword>
<dbReference type="Pfam" id="PF01648">
    <property type="entry name" value="ACPS"/>
    <property type="match status" value="1"/>
</dbReference>
<keyword evidence="5" id="KW-1185">Reference proteome</keyword>
<proteinExistence type="inferred from homology"/>
<dbReference type="PANTHER" id="PTHR12215:SF10">
    <property type="entry name" value="L-AMINOADIPATE-SEMIALDEHYDE DEHYDROGENASE-PHOSPHOPANTETHEINYL TRANSFERASE"/>
    <property type="match status" value="1"/>
</dbReference>